<feature type="domain" description="C2H2-type" evidence="10">
    <location>
        <begin position="200"/>
        <end position="227"/>
    </location>
</feature>
<sequence>MVGSEKRLPLSPVWIRWTGAFERSDEDDTELAPFLQPTPAGGRRRVSPPSICFNATGLIHGTMESGFEMRPSGPECRDLIGKLLNASRWCGAEVWERGGSSQVSSSDRSSNMSSLPPSVIQRTRDEPRHISSPPVNANKTPELITEAEDYTQDNSSSNVYDDGHAVAGPSHFICDACDECFFFKSQIDRHYVIHSGEKSFSCQICEQKFSVKWNLRRHMLTHSEQKAHECDGCHKVCTQKANLVRYYRNHTGEKCGKRFSDPSHFNKQRKSSGSSSEAD</sequence>
<evidence type="ECO:0000256" key="3">
    <source>
        <dbReference type="ARBA" id="ARBA00022737"/>
    </source>
</evidence>
<accession>A0A4Y2FDE4</accession>
<proteinExistence type="inferred from homology"/>
<dbReference type="FunFam" id="3.30.160.60:FF:000264">
    <property type="entry name" value="Zinc finger protein 236"/>
    <property type="match status" value="1"/>
</dbReference>
<dbReference type="AlphaFoldDB" id="A0A4Y2FDE4"/>
<keyword evidence="12" id="KW-1185">Reference proteome</keyword>
<feature type="domain" description="C2H2-type" evidence="10">
    <location>
        <begin position="228"/>
        <end position="255"/>
    </location>
</feature>
<dbReference type="InterPro" id="IPR013087">
    <property type="entry name" value="Znf_C2H2_type"/>
</dbReference>
<keyword evidence="2" id="KW-0479">Metal-binding</keyword>
<evidence type="ECO:0000256" key="4">
    <source>
        <dbReference type="ARBA" id="ARBA00022771"/>
    </source>
</evidence>
<evidence type="ECO:0000256" key="9">
    <source>
        <dbReference type="SAM" id="MobiDB-lite"/>
    </source>
</evidence>
<feature type="compositionally biased region" description="Low complexity" evidence="9">
    <location>
        <begin position="100"/>
        <end position="118"/>
    </location>
</feature>
<keyword evidence="6" id="KW-0539">Nucleus</keyword>
<evidence type="ECO:0000256" key="1">
    <source>
        <dbReference type="ARBA" id="ARBA00004123"/>
    </source>
</evidence>
<evidence type="ECO:0000256" key="6">
    <source>
        <dbReference type="ARBA" id="ARBA00023242"/>
    </source>
</evidence>
<dbReference type="GO" id="GO:0008270">
    <property type="term" value="F:zinc ion binding"/>
    <property type="evidence" value="ECO:0007669"/>
    <property type="project" value="UniProtKB-KW"/>
</dbReference>
<dbReference type="PROSITE" id="PS50157">
    <property type="entry name" value="ZINC_FINGER_C2H2_2"/>
    <property type="match status" value="3"/>
</dbReference>
<dbReference type="Pfam" id="PF00096">
    <property type="entry name" value="zf-C2H2"/>
    <property type="match status" value="1"/>
</dbReference>
<dbReference type="PANTHER" id="PTHR24388">
    <property type="entry name" value="ZINC FINGER PROTEIN"/>
    <property type="match status" value="1"/>
</dbReference>
<name>A0A4Y2FDE4_ARAVE</name>
<dbReference type="GO" id="GO:0000981">
    <property type="term" value="F:DNA-binding transcription factor activity, RNA polymerase II-specific"/>
    <property type="evidence" value="ECO:0007669"/>
    <property type="project" value="TreeGrafter"/>
</dbReference>
<dbReference type="SMART" id="SM00355">
    <property type="entry name" value="ZnF_C2H2"/>
    <property type="match status" value="3"/>
</dbReference>
<dbReference type="SUPFAM" id="SSF57667">
    <property type="entry name" value="beta-beta-alpha zinc fingers"/>
    <property type="match status" value="2"/>
</dbReference>
<dbReference type="GO" id="GO:0000978">
    <property type="term" value="F:RNA polymerase II cis-regulatory region sequence-specific DNA binding"/>
    <property type="evidence" value="ECO:0007669"/>
    <property type="project" value="TreeGrafter"/>
</dbReference>
<dbReference type="Proteomes" id="UP000499080">
    <property type="component" value="Unassembled WGS sequence"/>
</dbReference>
<dbReference type="EMBL" id="BGPR01095396">
    <property type="protein sequence ID" value="GBM38295.1"/>
    <property type="molecule type" value="Genomic_DNA"/>
</dbReference>
<evidence type="ECO:0000313" key="11">
    <source>
        <dbReference type="EMBL" id="GBM38295.1"/>
    </source>
</evidence>
<dbReference type="OrthoDB" id="6428463at2759"/>
<comment type="subcellular location">
    <subcellularLocation>
        <location evidence="1">Nucleus</location>
    </subcellularLocation>
</comment>
<evidence type="ECO:0000259" key="10">
    <source>
        <dbReference type="PROSITE" id="PS50157"/>
    </source>
</evidence>
<dbReference type="InterPro" id="IPR050527">
    <property type="entry name" value="Snail/Krueppel_Znf"/>
</dbReference>
<organism evidence="11 12">
    <name type="scientific">Araneus ventricosus</name>
    <name type="common">Orbweaver spider</name>
    <name type="synonym">Epeira ventricosa</name>
    <dbReference type="NCBI Taxonomy" id="182803"/>
    <lineage>
        <taxon>Eukaryota</taxon>
        <taxon>Metazoa</taxon>
        <taxon>Ecdysozoa</taxon>
        <taxon>Arthropoda</taxon>
        <taxon>Chelicerata</taxon>
        <taxon>Arachnida</taxon>
        <taxon>Araneae</taxon>
        <taxon>Araneomorphae</taxon>
        <taxon>Entelegynae</taxon>
        <taxon>Araneoidea</taxon>
        <taxon>Araneidae</taxon>
        <taxon>Araneus</taxon>
    </lineage>
</organism>
<feature type="region of interest" description="Disordered" evidence="9">
    <location>
        <begin position="258"/>
        <end position="279"/>
    </location>
</feature>
<evidence type="ECO:0000256" key="7">
    <source>
        <dbReference type="ARBA" id="ARBA00037948"/>
    </source>
</evidence>
<feature type="region of interest" description="Disordered" evidence="9">
    <location>
        <begin position="28"/>
        <end position="48"/>
    </location>
</feature>
<comment type="similarity">
    <text evidence="7">Belongs to the snail C2H2-type zinc-finger protein family.</text>
</comment>
<evidence type="ECO:0000256" key="2">
    <source>
        <dbReference type="ARBA" id="ARBA00022723"/>
    </source>
</evidence>
<feature type="region of interest" description="Disordered" evidence="9">
    <location>
        <begin position="99"/>
        <end position="138"/>
    </location>
</feature>
<protein>
    <submittedName>
        <fullName evidence="11">Zinc finger protein 333</fullName>
    </submittedName>
</protein>
<evidence type="ECO:0000256" key="8">
    <source>
        <dbReference type="PROSITE-ProRule" id="PRU00042"/>
    </source>
</evidence>
<dbReference type="InterPro" id="IPR036236">
    <property type="entry name" value="Znf_C2H2_sf"/>
</dbReference>
<keyword evidence="5" id="KW-0862">Zinc</keyword>
<feature type="domain" description="C2H2-type" evidence="10">
    <location>
        <begin position="172"/>
        <end position="199"/>
    </location>
</feature>
<keyword evidence="4 8" id="KW-0863">Zinc-finger</keyword>
<dbReference type="Gene3D" id="3.30.160.60">
    <property type="entry name" value="Classic Zinc Finger"/>
    <property type="match status" value="3"/>
</dbReference>
<dbReference type="PROSITE" id="PS00028">
    <property type="entry name" value="ZINC_FINGER_C2H2_1"/>
    <property type="match status" value="2"/>
</dbReference>
<dbReference type="GO" id="GO:0005634">
    <property type="term" value="C:nucleus"/>
    <property type="evidence" value="ECO:0007669"/>
    <property type="project" value="UniProtKB-SubCell"/>
</dbReference>
<evidence type="ECO:0000313" key="12">
    <source>
        <dbReference type="Proteomes" id="UP000499080"/>
    </source>
</evidence>
<evidence type="ECO:0000256" key="5">
    <source>
        <dbReference type="ARBA" id="ARBA00022833"/>
    </source>
</evidence>
<reference evidence="11 12" key="1">
    <citation type="journal article" date="2019" name="Sci. Rep.">
        <title>Orb-weaving spider Araneus ventricosus genome elucidates the spidroin gene catalogue.</title>
        <authorList>
            <person name="Kono N."/>
            <person name="Nakamura H."/>
            <person name="Ohtoshi R."/>
            <person name="Moran D.A.P."/>
            <person name="Shinohara A."/>
            <person name="Yoshida Y."/>
            <person name="Fujiwara M."/>
            <person name="Mori M."/>
            <person name="Tomita M."/>
            <person name="Arakawa K."/>
        </authorList>
    </citation>
    <scope>NUCLEOTIDE SEQUENCE [LARGE SCALE GENOMIC DNA]</scope>
</reference>
<gene>
    <name evidence="11" type="primary">ZNF333</name>
    <name evidence="11" type="ORF">AVEN_122300_1</name>
</gene>
<dbReference type="PANTHER" id="PTHR24388:SF54">
    <property type="entry name" value="PROTEIN ESCARGOT"/>
    <property type="match status" value="1"/>
</dbReference>
<keyword evidence="3" id="KW-0677">Repeat</keyword>
<comment type="caution">
    <text evidence="11">The sequence shown here is derived from an EMBL/GenBank/DDBJ whole genome shotgun (WGS) entry which is preliminary data.</text>
</comment>